<keyword evidence="4 6" id="KW-1133">Transmembrane helix</keyword>
<keyword evidence="3 6" id="KW-0812">Transmembrane</keyword>
<keyword evidence="5 6" id="KW-0472">Membrane</keyword>
<feature type="transmembrane region" description="Helical" evidence="6">
    <location>
        <begin position="245"/>
        <end position="267"/>
    </location>
</feature>
<feature type="transmembrane region" description="Helical" evidence="6">
    <location>
        <begin position="71"/>
        <end position="89"/>
    </location>
</feature>
<feature type="transmembrane region" description="Helical" evidence="6">
    <location>
        <begin position="216"/>
        <end position="238"/>
    </location>
</feature>
<feature type="transmembrane region" description="Helical" evidence="6">
    <location>
        <begin position="7"/>
        <end position="29"/>
    </location>
</feature>
<dbReference type="PANTHER" id="PTHR32322:SF2">
    <property type="entry name" value="EAMA DOMAIN-CONTAINING PROTEIN"/>
    <property type="match status" value="1"/>
</dbReference>
<feature type="transmembrane region" description="Helical" evidence="6">
    <location>
        <begin position="95"/>
        <end position="115"/>
    </location>
</feature>
<gene>
    <name evidence="8" type="ORF">OCK74_27440</name>
</gene>
<comment type="caution">
    <text evidence="8">The sequence shown here is derived from an EMBL/GenBank/DDBJ whole genome shotgun (WGS) entry which is preliminary data.</text>
</comment>
<evidence type="ECO:0000313" key="8">
    <source>
        <dbReference type="EMBL" id="MCU7552884.1"/>
    </source>
</evidence>
<dbReference type="InterPro" id="IPR050638">
    <property type="entry name" value="AA-Vitamin_Transporters"/>
</dbReference>
<feature type="transmembrane region" description="Helical" evidence="6">
    <location>
        <begin position="35"/>
        <end position="55"/>
    </location>
</feature>
<feature type="transmembrane region" description="Helical" evidence="6">
    <location>
        <begin position="273"/>
        <end position="293"/>
    </location>
</feature>
<proteinExistence type="inferred from homology"/>
<feature type="transmembrane region" description="Helical" evidence="6">
    <location>
        <begin position="122"/>
        <end position="140"/>
    </location>
</feature>
<feature type="domain" description="EamA" evidence="7">
    <location>
        <begin position="6"/>
        <end position="140"/>
    </location>
</feature>
<dbReference type="InterPro" id="IPR000620">
    <property type="entry name" value="EamA_dom"/>
</dbReference>
<evidence type="ECO:0000256" key="5">
    <source>
        <dbReference type="ARBA" id="ARBA00023136"/>
    </source>
</evidence>
<evidence type="ECO:0000256" key="4">
    <source>
        <dbReference type="ARBA" id="ARBA00022989"/>
    </source>
</evidence>
<dbReference type="PANTHER" id="PTHR32322">
    <property type="entry name" value="INNER MEMBRANE TRANSPORTER"/>
    <property type="match status" value="1"/>
</dbReference>
<dbReference type="Pfam" id="PF00892">
    <property type="entry name" value="EamA"/>
    <property type="match status" value="2"/>
</dbReference>
<dbReference type="SUPFAM" id="SSF103481">
    <property type="entry name" value="Multidrug resistance efflux transporter EmrE"/>
    <property type="match status" value="2"/>
</dbReference>
<keyword evidence="9" id="KW-1185">Reference proteome</keyword>
<protein>
    <submittedName>
        <fullName evidence="8">EamA family transporter</fullName>
    </submittedName>
</protein>
<dbReference type="InterPro" id="IPR037185">
    <property type="entry name" value="EmrE-like"/>
</dbReference>
<organism evidence="8 9">
    <name type="scientific">Paraflavisolibacter caeni</name>
    <dbReference type="NCBI Taxonomy" id="2982496"/>
    <lineage>
        <taxon>Bacteria</taxon>
        <taxon>Pseudomonadati</taxon>
        <taxon>Bacteroidota</taxon>
        <taxon>Chitinophagia</taxon>
        <taxon>Chitinophagales</taxon>
        <taxon>Chitinophagaceae</taxon>
        <taxon>Paraflavisolibacter</taxon>
    </lineage>
</organism>
<dbReference type="EMBL" id="JAOTIF010000053">
    <property type="protein sequence ID" value="MCU7552884.1"/>
    <property type="molecule type" value="Genomic_DNA"/>
</dbReference>
<comment type="similarity">
    <text evidence="2">Belongs to the EamA transporter family.</text>
</comment>
<evidence type="ECO:0000256" key="6">
    <source>
        <dbReference type="SAM" id="Phobius"/>
    </source>
</evidence>
<evidence type="ECO:0000256" key="2">
    <source>
        <dbReference type="ARBA" id="ARBA00007362"/>
    </source>
</evidence>
<reference evidence="8" key="2">
    <citation type="submission" date="2023-04" db="EMBL/GenBank/DDBJ databases">
        <title>Paracnuella aquatica gen. nov., sp. nov., a member of the family Chitinophagaceae isolated from a hot spring.</title>
        <authorList>
            <person name="Wang C."/>
        </authorList>
    </citation>
    <scope>NUCLEOTIDE SEQUENCE</scope>
    <source>
        <strain evidence="8">LB-8</strain>
    </source>
</reference>
<evidence type="ECO:0000259" key="7">
    <source>
        <dbReference type="Pfam" id="PF00892"/>
    </source>
</evidence>
<dbReference type="RefSeq" id="WP_279300318.1">
    <property type="nucleotide sequence ID" value="NZ_JAOTIF010000053.1"/>
</dbReference>
<evidence type="ECO:0000256" key="1">
    <source>
        <dbReference type="ARBA" id="ARBA00004141"/>
    </source>
</evidence>
<dbReference type="Proteomes" id="UP001155483">
    <property type="component" value="Unassembled WGS sequence"/>
</dbReference>
<reference evidence="8" key="1">
    <citation type="submission" date="2022-09" db="EMBL/GenBank/DDBJ databases">
        <authorList>
            <person name="Yuan C."/>
            <person name="Ke Z."/>
        </authorList>
    </citation>
    <scope>NUCLEOTIDE SEQUENCE</scope>
    <source>
        <strain evidence="8">LB-8</strain>
    </source>
</reference>
<name>A0A9X2XQ74_9BACT</name>
<comment type="subcellular location">
    <subcellularLocation>
        <location evidence="1">Membrane</location>
        <topology evidence="1">Multi-pass membrane protein</topology>
    </subcellularLocation>
</comment>
<feature type="domain" description="EamA" evidence="7">
    <location>
        <begin position="154"/>
        <end position="290"/>
    </location>
</feature>
<dbReference type="GO" id="GO:0016020">
    <property type="term" value="C:membrane"/>
    <property type="evidence" value="ECO:0007669"/>
    <property type="project" value="UniProtKB-SubCell"/>
</dbReference>
<sequence>MKEKLKAYFALAFICIVWGTTYLAARVGVKDFPPFLFMGMRQTMAGILLVLFLLLSGKKLVLSWSLFRQQLIPGLCMITFGNGIIGWSVQYIPSGMAALICSMIPLYIILINLIIDRKDNMNWQITLGTFLGLAGILVIFRDHLAELQNKEYLAGMIITIASCISWAAGTIYTQKNKKGSDPILNASVQLFTGGAGLLLMSMLFERNAELPPISTSTFLAWIYLVVIGSVAAFAAYLYALSKLPVGLVTVYAYVNPLVAVILGFMILNERINFYTVVAAAIILCGVYLVNTGYRLKTNTNQ</sequence>
<dbReference type="Gene3D" id="1.10.3730.20">
    <property type="match status" value="1"/>
</dbReference>
<evidence type="ECO:0000256" key="3">
    <source>
        <dbReference type="ARBA" id="ARBA00022692"/>
    </source>
</evidence>
<feature type="transmembrane region" description="Helical" evidence="6">
    <location>
        <begin position="184"/>
        <end position="204"/>
    </location>
</feature>
<evidence type="ECO:0000313" key="9">
    <source>
        <dbReference type="Proteomes" id="UP001155483"/>
    </source>
</evidence>
<accession>A0A9X2XQ74</accession>
<dbReference type="AlphaFoldDB" id="A0A9X2XQ74"/>
<feature type="transmembrane region" description="Helical" evidence="6">
    <location>
        <begin position="152"/>
        <end position="172"/>
    </location>
</feature>